<feature type="compositionally biased region" description="Basic and acidic residues" evidence="1">
    <location>
        <begin position="208"/>
        <end position="221"/>
    </location>
</feature>
<organism evidence="2 3">
    <name type="scientific">Meripilus lineatus</name>
    <dbReference type="NCBI Taxonomy" id="2056292"/>
    <lineage>
        <taxon>Eukaryota</taxon>
        <taxon>Fungi</taxon>
        <taxon>Dikarya</taxon>
        <taxon>Basidiomycota</taxon>
        <taxon>Agaricomycotina</taxon>
        <taxon>Agaricomycetes</taxon>
        <taxon>Polyporales</taxon>
        <taxon>Meripilaceae</taxon>
        <taxon>Meripilus</taxon>
    </lineage>
</organism>
<proteinExistence type="predicted"/>
<feature type="compositionally biased region" description="Basic and acidic residues" evidence="1">
    <location>
        <begin position="299"/>
        <end position="318"/>
    </location>
</feature>
<name>A0AAD5UY07_9APHY</name>
<feature type="region of interest" description="Disordered" evidence="1">
    <location>
        <begin position="90"/>
        <end position="447"/>
    </location>
</feature>
<gene>
    <name evidence="2" type="ORF">NLI96_g8165</name>
</gene>
<dbReference type="EMBL" id="JANAWD010000360">
    <property type="protein sequence ID" value="KAJ3480703.1"/>
    <property type="molecule type" value="Genomic_DNA"/>
</dbReference>
<sequence>MEPPAIPPFCAGDNLVPPVKASRSAEDWGELAEGVSDTPVISATPPEACGSIALKLAGRGRVLSSGVGRENARVEGLGDKDEGAKAELALGGGEGASEVVGFADINKDNGEGDLGGARDKETRFGGSEGRAPKVDPKADERGVGVGVGFSGDGEGSDWGDVVIRVCEEDTRGRSREGCARAEDPPDDEKDGCTGNDTNAEDNEGEIGVVRREPGGEGRIDGEEVEESLGEAIEEDTDDTDAGIDTGGDDETGVSVTWEEIEDGDEAGRETNEDEDGGGDEGSLGEEEIDEAGGEEILEEGSKSEVVGKDVVSEGRPDENGASEDWIGEDETDEEKLVEEVPRKEVVDEDNKDEGNEPDEDGTSEEGVDDGNDEEGPVESDEISSEVGGEAEGDSEELEVEGDADVVKMELGGVDCVSEEEEEGVRLDRETDDEELGGTSDSSKAVYLPQRYQQDEVRASLANLHESV</sequence>
<reference evidence="2" key="1">
    <citation type="submission" date="2022-07" db="EMBL/GenBank/DDBJ databases">
        <title>Genome Sequence of Physisporinus lineatus.</title>
        <authorList>
            <person name="Buettner E."/>
        </authorList>
    </citation>
    <scope>NUCLEOTIDE SEQUENCE</scope>
    <source>
        <strain evidence="2">VT162</strain>
    </source>
</reference>
<comment type="caution">
    <text evidence="2">The sequence shown here is derived from an EMBL/GenBank/DDBJ whole genome shotgun (WGS) entry which is preliminary data.</text>
</comment>
<keyword evidence="3" id="KW-1185">Reference proteome</keyword>
<feature type="compositionally biased region" description="Basic and acidic residues" evidence="1">
    <location>
        <begin position="105"/>
        <end position="123"/>
    </location>
</feature>
<protein>
    <submittedName>
        <fullName evidence="2">Uncharacterized protein</fullName>
    </submittedName>
</protein>
<dbReference type="Proteomes" id="UP001212997">
    <property type="component" value="Unassembled WGS sequence"/>
</dbReference>
<feature type="compositionally biased region" description="Acidic residues" evidence="1">
    <location>
        <begin position="325"/>
        <end position="336"/>
    </location>
</feature>
<feature type="compositionally biased region" description="Basic and acidic residues" evidence="1">
    <location>
        <begin position="130"/>
        <end position="142"/>
    </location>
</feature>
<accession>A0AAD5UY07</accession>
<feature type="compositionally biased region" description="Gly residues" evidence="1">
    <location>
        <begin position="143"/>
        <end position="153"/>
    </location>
</feature>
<dbReference type="AlphaFoldDB" id="A0AAD5UY07"/>
<evidence type="ECO:0000313" key="3">
    <source>
        <dbReference type="Proteomes" id="UP001212997"/>
    </source>
</evidence>
<feature type="compositionally biased region" description="Acidic residues" evidence="1">
    <location>
        <begin position="222"/>
        <end position="251"/>
    </location>
</feature>
<evidence type="ECO:0000256" key="1">
    <source>
        <dbReference type="SAM" id="MobiDB-lite"/>
    </source>
</evidence>
<evidence type="ECO:0000313" key="2">
    <source>
        <dbReference type="EMBL" id="KAJ3480703.1"/>
    </source>
</evidence>
<feature type="compositionally biased region" description="Acidic residues" evidence="1">
    <location>
        <begin position="346"/>
        <end position="403"/>
    </location>
</feature>
<feature type="compositionally biased region" description="Basic and acidic residues" evidence="1">
    <location>
        <begin position="165"/>
        <end position="183"/>
    </location>
</feature>
<feature type="compositionally biased region" description="Acidic residues" evidence="1">
    <location>
        <begin position="271"/>
        <end position="298"/>
    </location>
</feature>